<feature type="transmembrane region" description="Helical" evidence="6">
    <location>
        <begin position="260"/>
        <end position="279"/>
    </location>
</feature>
<reference evidence="8 9" key="1">
    <citation type="submission" date="2017-10" db="EMBL/GenBank/DDBJ databases">
        <title>Draft genome of actinobacteria isolated from guarana (Paullinia cupana (Mart.) Ducke.</title>
        <authorList>
            <person name="Siqueira K.A."/>
            <person name="Liotti R.G."/>
            <person name="Mendes T.A."/>
            <person name="Soares M.A."/>
        </authorList>
    </citation>
    <scope>NUCLEOTIDE SEQUENCE [LARGE SCALE GENOMIC DNA]</scope>
    <source>
        <strain evidence="8 9">199</strain>
    </source>
</reference>
<dbReference type="AlphaFoldDB" id="A0A426S8F9"/>
<feature type="transmembrane region" description="Helical" evidence="6">
    <location>
        <begin position="142"/>
        <end position="160"/>
    </location>
</feature>
<evidence type="ECO:0000313" key="9">
    <source>
        <dbReference type="Proteomes" id="UP000276379"/>
    </source>
</evidence>
<dbReference type="EMBL" id="PDES01000005">
    <property type="protein sequence ID" value="RRQ86544.1"/>
    <property type="molecule type" value="Genomic_DNA"/>
</dbReference>
<evidence type="ECO:0000256" key="3">
    <source>
        <dbReference type="ARBA" id="ARBA00022692"/>
    </source>
</evidence>
<feature type="transmembrane region" description="Helical" evidence="6">
    <location>
        <begin position="416"/>
        <end position="434"/>
    </location>
</feature>
<evidence type="ECO:0000256" key="1">
    <source>
        <dbReference type="ARBA" id="ARBA00004651"/>
    </source>
</evidence>
<evidence type="ECO:0000256" key="4">
    <source>
        <dbReference type="ARBA" id="ARBA00022989"/>
    </source>
</evidence>
<feature type="transmembrane region" description="Helical" evidence="6">
    <location>
        <begin position="389"/>
        <end position="409"/>
    </location>
</feature>
<evidence type="ECO:0000256" key="6">
    <source>
        <dbReference type="SAM" id="Phobius"/>
    </source>
</evidence>
<feature type="domain" description="Major facilitator superfamily (MFS) profile" evidence="7">
    <location>
        <begin position="106"/>
        <end position="530"/>
    </location>
</feature>
<dbReference type="GO" id="GO:0005886">
    <property type="term" value="C:plasma membrane"/>
    <property type="evidence" value="ECO:0007669"/>
    <property type="project" value="UniProtKB-SubCell"/>
</dbReference>
<dbReference type="PANTHER" id="PTHR23511">
    <property type="entry name" value="SYNAPTIC VESICLE GLYCOPROTEIN 2"/>
    <property type="match status" value="1"/>
</dbReference>
<accession>A0A426S8F9</accession>
<dbReference type="SUPFAM" id="SSF103473">
    <property type="entry name" value="MFS general substrate transporter"/>
    <property type="match status" value="1"/>
</dbReference>
<keyword evidence="9" id="KW-1185">Reference proteome</keyword>
<feature type="transmembrane region" description="Helical" evidence="6">
    <location>
        <begin position="105"/>
        <end position="122"/>
    </location>
</feature>
<feature type="transmembrane region" description="Helical" evidence="6">
    <location>
        <begin position="506"/>
        <end position="525"/>
    </location>
</feature>
<comment type="subcellular location">
    <subcellularLocation>
        <location evidence="1">Cell membrane</location>
        <topology evidence="1">Multi-pass membrane protein</topology>
    </subcellularLocation>
</comment>
<dbReference type="InterPro" id="IPR020846">
    <property type="entry name" value="MFS_dom"/>
</dbReference>
<protein>
    <submittedName>
        <fullName evidence="8">MFS transporter</fullName>
    </submittedName>
</protein>
<keyword evidence="4 6" id="KW-1133">Transmembrane helix</keyword>
<dbReference type="PROSITE" id="PS50850">
    <property type="entry name" value="MFS"/>
    <property type="match status" value="1"/>
</dbReference>
<dbReference type="InterPro" id="IPR011701">
    <property type="entry name" value="MFS"/>
</dbReference>
<evidence type="ECO:0000313" key="8">
    <source>
        <dbReference type="EMBL" id="RRQ86544.1"/>
    </source>
</evidence>
<feature type="transmembrane region" description="Helical" evidence="6">
    <location>
        <begin position="353"/>
        <end position="377"/>
    </location>
</feature>
<evidence type="ECO:0000256" key="5">
    <source>
        <dbReference type="ARBA" id="ARBA00023136"/>
    </source>
</evidence>
<keyword evidence="2" id="KW-0813">Transport</keyword>
<dbReference type="Gene3D" id="1.20.1250.20">
    <property type="entry name" value="MFS general substrate transporter like domains"/>
    <property type="match status" value="1"/>
</dbReference>
<sequence length="553" mass="57632">MVSPAPAGDRGPRRVVFAAGSVLVVIGVVLHVPSYWMTRDDHFAMAGTGMSPAMTTGMVLIVLGLGAAAWSLLPTWQRTAARGSGLRATRYAALDGAGFTRAHRALVTVLSVALVVDTMKPASLGFAVPGMRAEYGLDAGEAALLPLVAIAGTVVGSLLWGRLADVYGRRSTILLSALMYVATSICGFMPSYGWNLAMCALMGMAAGGMLPTVYSLMSESVPARRRGWIMVAQSGFGAAAGYLVASGCSTLLVPHYSWRALWLLGLPTGLLLVVLRRWIPESPRFLIESGRQEEAARVMARYGIRAVPGAGSGPGDASTDRLSGQVDGPGLGAEAEQRRFSHLLSSRYRLQTWVIVLFGVSWGIVNWGFITFLPSFLTSAGAGTRAGNLLFISSALAVPATFIAAALYARWSSRKAMCLYAALTALVLVGYAVLRPERHGHGGAMVVLTALLLIASGGMAALLAPYATEVYPTALRATGSGVAAAGTKAGGLFGPLLLGSAPRLEGLALVSAVPLVAAGLVLWRYGTETRGTPLLESTVPGSPVGVVRTRSDT</sequence>
<dbReference type="GO" id="GO:0022857">
    <property type="term" value="F:transmembrane transporter activity"/>
    <property type="evidence" value="ECO:0007669"/>
    <property type="project" value="InterPro"/>
</dbReference>
<evidence type="ECO:0000259" key="7">
    <source>
        <dbReference type="PROSITE" id="PS50850"/>
    </source>
</evidence>
<feature type="transmembrane region" description="Helical" evidence="6">
    <location>
        <begin position="172"/>
        <end position="190"/>
    </location>
</feature>
<feature type="transmembrane region" description="Helical" evidence="6">
    <location>
        <begin position="446"/>
        <end position="467"/>
    </location>
</feature>
<keyword evidence="5 6" id="KW-0472">Membrane</keyword>
<comment type="caution">
    <text evidence="8">The sequence shown here is derived from an EMBL/GenBank/DDBJ whole genome shotgun (WGS) entry which is preliminary data.</text>
</comment>
<organism evidence="8 9">
    <name type="scientific">Streptomyces griseofuscus</name>
    <dbReference type="NCBI Taxonomy" id="146922"/>
    <lineage>
        <taxon>Bacteria</taxon>
        <taxon>Bacillati</taxon>
        <taxon>Actinomycetota</taxon>
        <taxon>Actinomycetes</taxon>
        <taxon>Kitasatosporales</taxon>
        <taxon>Streptomycetaceae</taxon>
        <taxon>Streptomyces</taxon>
    </lineage>
</organism>
<feature type="transmembrane region" description="Helical" evidence="6">
    <location>
        <begin position="15"/>
        <end position="33"/>
    </location>
</feature>
<feature type="transmembrane region" description="Helical" evidence="6">
    <location>
        <begin position="228"/>
        <end position="254"/>
    </location>
</feature>
<dbReference type="PANTHER" id="PTHR23511:SF34">
    <property type="entry name" value="SYNAPTIC VESICLE GLYCOPROTEIN 2"/>
    <property type="match status" value="1"/>
</dbReference>
<feature type="transmembrane region" description="Helical" evidence="6">
    <location>
        <begin position="53"/>
        <end position="73"/>
    </location>
</feature>
<dbReference type="InterPro" id="IPR005829">
    <property type="entry name" value="Sugar_transporter_CS"/>
</dbReference>
<gene>
    <name evidence="8" type="ORF">CQW44_11785</name>
</gene>
<dbReference type="Pfam" id="PF07690">
    <property type="entry name" value="MFS_1"/>
    <property type="match status" value="1"/>
</dbReference>
<evidence type="ECO:0000256" key="2">
    <source>
        <dbReference type="ARBA" id="ARBA00022448"/>
    </source>
</evidence>
<dbReference type="InterPro" id="IPR036259">
    <property type="entry name" value="MFS_trans_sf"/>
</dbReference>
<dbReference type="Proteomes" id="UP000276379">
    <property type="component" value="Unassembled WGS sequence"/>
</dbReference>
<dbReference type="CDD" id="cd17316">
    <property type="entry name" value="MFS_SV2_like"/>
    <property type="match status" value="1"/>
</dbReference>
<proteinExistence type="predicted"/>
<dbReference type="PROSITE" id="PS00217">
    <property type="entry name" value="SUGAR_TRANSPORT_2"/>
    <property type="match status" value="1"/>
</dbReference>
<name>A0A426S8F9_9ACTN</name>
<keyword evidence="3 6" id="KW-0812">Transmembrane</keyword>
<feature type="transmembrane region" description="Helical" evidence="6">
    <location>
        <begin position="196"/>
        <end position="216"/>
    </location>
</feature>